<dbReference type="AlphaFoldDB" id="A0A5M9M9K7"/>
<organism evidence="1 2">
    <name type="scientific">Aspergillus tanneri</name>
    <dbReference type="NCBI Taxonomy" id="1220188"/>
    <lineage>
        <taxon>Eukaryota</taxon>
        <taxon>Fungi</taxon>
        <taxon>Dikarya</taxon>
        <taxon>Ascomycota</taxon>
        <taxon>Pezizomycotina</taxon>
        <taxon>Eurotiomycetes</taxon>
        <taxon>Eurotiomycetidae</taxon>
        <taxon>Eurotiales</taxon>
        <taxon>Aspergillaceae</taxon>
        <taxon>Aspergillus</taxon>
        <taxon>Aspergillus subgen. Circumdati</taxon>
    </lineage>
</organism>
<gene>
    <name evidence="1" type="ORF">ATNIH1004_010506</name>
</gene>
<comment type="caution">
    <text evidence="1">The sequence shown here is derived from an EMBL/GenBank/DDBJ whole genome shotgun (WGS) entry which is preliminary data.</text>
</comment>
<evidence type="ECO:0000313" key="2">
    <source>
        <dbReference type="Proteomes" id="UP000324241"/>
    </source>
</evidence>
<protein>
    <submittedName>
        <fullName evidence="1">Uncharacterized protein</fullName>
    </submittedName>
</protein>
<proteinExistence type="predicted"/>
<dbReference type="Proteomes" id="UP000324241">
    <property type="component" value="Unassembled WGS sequence"/>
</dbReference>
<accession>A0A5M9M9K7</accession>
<reference evidence="1 2" key="1">
    <citation type="submission" date="2019-08" db="EMBL/GenBank/DDBJ databases">
        <title>The genome sequence of a newly discovered highly antifungal drug resistant Aspergillus species, Aspergillus tanneri NIH 1004.</title>
        <authorList>
            <person name="Mounaud S."/>
            <person name="Singh I."/>
            <person name="Joardar V."/>
            <person name="Pakala S."/>
            <person name="Pakala S."/>
            <person name="Venepally P."/>
            <person name="Chung J.K."/>
            <person name="Losada L."/>
            <person name="Nierman W.C."/>
        </authorList>
    </citation>
    <scope>NUCLEOTIDE SEQUENCE [LARGE SCALE GENOMIC DNA]</scope>
    <source>
        <strain evidence="1 2">NIH1004</strain>
    </source>
</reference>
<dbReference type="RefSeq" id="XP_033423093.1">
    <property type="nucleotide sequence ID" value="XM_033575075.1"/>
</dbReference>
<name>A0A5M9M9K7_9EURO</name>
<evidence type="ECO:0000313" key="1">
    <source>
        <dbReference type="EMBL" id="KAA8643732.1"/>
    </source>
</evidence>
<dbReference type="EMBL" id="QUQM01000005">
    <property type="protein sequence ID" value="KAA8643732.1"/>
    <property type="molecule type" value="Genomic_DNA"/>
</dbReference>
<sequence>MAVDLPTNVDDTHINSSGNYAQPLETVPTDMTCYILRTSISVIFRGVDDAATDSSYIREELPYDLVLTFDKRLYGLINDAPACFQMCPRAEHKANLQTPASTASSRIPLIISITLTLHAEHAILNTHVAGSDEAVVERIVLRPEGIFWPQGNTQDSPGRCWGSCGVFESSAAWQQQQRHRFHAAQCSEQFSQYNWTGMDFTTLENMDFDVDLDES</sequence>
<dbReference type="VEuPathDB" id="FungiDB:EYZ11_012977"/>
<dbReference type="OrthoDB" id="4172316at2759"/>
<dbReference type="GeneID" id="54333207"/>